<keyword evidence="1" id="KW-0433">Leucine-rich repeat</keyword>
<dbReference type="Proteomes" id="UP000053660">
    <property type="component" value="Unassembled WGS sequence"/>
</dbReference>
<evidence type="ECO:0000256" key="1">
    <source>
        <dbReference type="ARBA" id="ARBA00022614"/>
    </source>
</evidence>
<dbReference type="InterPro" id="IPR032675">
    <property type="entry name" value="LRR_dom_sf"/>
</dbReference>
<evidence type="ECO:0008006" key="5">
    <source>
        <dbReference type="Google" id="ProtNLM"/>
    </source>
</evidence>
<gene>
    <name evidence="3" type="ORF">OESDEN_05453</name>
</gene>
<dbReference type="Gene3D" id="3.80.10.10">
    <property type="entry name" value="Ribonuclease Inhibitor"/>
    <property type="match status" value="1"/>
</dbReference>
<sequence>MRRFPNRKTVFLCENPIKSVVHDSSAESLGTLQSLNLGKTEIGDWDSIDSLDRLPSLTDLRILSIPLLEPLNEEERIHLVIGRVRNLRVLNGSIITPELREQSERYFIRYYQDRDDKPHHYKRLIDKHGHVERLAKVDLTPKSSAHVQVFCEETNYQAKLRINLNKNVEERIHLVIGRVRNLRVLNGSIITPELREQSERYFIRYYQDRDDKPHHYKRLIDKHGHVERLAKVDLTPKSSAHVQVFCEETNYQAKLRINLNKNVGQLMKSLEKECGIPYNRLRMFLTTKDGWVEEFRYPGMSLHSYRIEDGDVLNLQAACGSPALPPVWNRSLSTFKTGAPPLPGYEKPVQRYLA</sequence>
<reference evidence="3 4" key="1">
    <citation type="submission" date="2014-03" db="EMBL/GenBank/DDBJ databases">
        <title>Draft genome of the hookworm Oesophagostomum dentatum.</title>
        <authorList>
            <person name="Mitreva M."/>
        </authorList>
    </citation>
    <scope>NUCLEOTIDE SEQUENCE [LARGE SCALE GENOMIC DNA]</scope>
    <source>
        <strain evidence="3 4">OD-Hann</strain>
    </source>
</reference>
<dbReference type="InterPro" id="IPR029071">
    <property type="entry name" value="Ubiquitin-like_domsf"/>
</dbReference>
<dbReference type="SUPFAM" id="SSF54236">
    <property type="entry name" value="Ubiquitin-like"/>
    <property type="match status" value="1"/>
</dbReference>
<name>A0A0B1TAP6_OESDE</name>
<dbReference type="AlphaFoldDB" id="A0A0B1TAP6"/>
<dbReference type="OrthoDB" id="5855206at2759"/>
<keyword evidence="2" id="KW-0677">Repeat</keyword>
<protein>
    <recommendedName>
        <fullName evidence="5">Ubiquitin-like domain-containing protein</fullName>
    </recommendedName>
</protein>
<accession>A0A0B1TAP6</accession>
<proteinExistence type="predicted"/>
<evidence type="ECO:0000256" key="2">
    <source>
        <dbReference type="ARBA" id="ARBA00022737"/>
    </source>
</evidence>
<dbReference type="PANTHER" id="PTHR18849:SF0">
    <property type="entry name" value="CILIA- AND FLAGELLA-ASSOCIATED PROTEIN 410-RELATED"/>
    <property type="match status" value="1"/>
</dbReference>
<keyword evidence="4" id="KW-1185">Reference proteome</keyword>
<evidence type="ECO:0000313" key="4">
    <source>
        <dbReference type="Proteomes" id="UP000053660"/>
    </source>
</evidence>
<organism evidence="3 4">
    <name type="scientific">Oesophagostomum dentatum</name>
    <name type="common">Nodular worm</name>
    <dbReference type="NCBI Taxonomy" id="61180"/>
    <lineage>
        <taxon>Eukaryota</taxon>
        <taxon>Metazoa</taxon>
        <taxon>Ecdysozoa</taxon>
        <taxon>Nematoda</taxon>
        <taxon>Chromadorea</taxon>
        <taxon>Rhabditida</taxon>
        <taxon>Rhabditina</taxon>
        <taxon>Rhabditomorpha</taxon>
        <taxon>Strongyloidea</taxon>
        <taxon>Strongylidae</taxon>
        <taxon>Oesophagostomum</taxon>
    </lineage>
</organism>
<evidence type="ECO:0000313" key="3">
    <source>
        <dbReference type="EMBL" id="KHJ94618.1"/>
    </source>
</evidence>
<dbReference type="PANTHER" id="PTHR18849">
    <property type="entry name" value="LEUCINE RICH REPEAT PROTEIN"/>
    <property type="match status" value="1"/>
</dbReference>
<dbReference type="SUPFAM" id="SSF52058">
    <property type="entry name" value="L domain-like"/>
    <property type="match status" value="1"/>
</dbReference>
<dbReference type="EMBL" id="KN550261">
    <property type="protein sequence ID" value="KHJ94618.1"/>
    <property type="molecule type" value="Genomic_DNA"/>
</dbReference>